<comment type="caution">
    <text evidence="2">The sequence shown here is derived from an EMBL/GenBank/DDBJ whole genome shotgun (WGS) entry which is preliminary data.</text>
</comment>
<keyword evidence="1" id="KW-0812">Transmembrane</keyword>
<dbReference type="AlphaFoldDB" id="A0A4R8S6P3"/>
<sequence length="106" mass="12493">MNRRFWADVSPPTREQPYGMNINEIATSTTTFLADHADQWGNHTWHPWFVAFPILFWTLVIVAIVSARRRWTGRQGEGTLRDVYARGEITEAEYRDRLTVLRSTRR</sequence>
<accession>A0A4R8S6P3</accession>
<dbReference type="Proteomes" id="UP000295117">
    <property type="component" value="Unassembled WGS sequence"/>
</dbReference>
<proteinExistence type="predicted"/>
<keyword evidence="1" id="KW-0472">Membrane</keyword>
<evidence type="ECO:0000313" key="2">
    <source>
        <dbReference type="EMBL" id="TDZ87360.1"/>
    </source>
</evidence>
<gene>
    <name evidence="2" type="ORF">DE4585_00353</name>
</gene>
<keyword evidence="1" id="KW-1133">Transmembrane helix</keyword>
<evidence type="ECO:0008006" key="4">
    <source>
        <dbReference type="Google" id="ProtNLM"/>
    </source>
</evidence>
<name>A0A4R8S6P3_9MYCO</name>
<reference evidence="2 3" key="1">
    <citation type="journal article" date="2019" name="Sci. Rep.">
        <title>Extended insight into the Mycobacterium chelonae-abscessus complex through whole genome sequencing of Mycobacterium salmoniphilum outbreak and Mycobacterium salmoniphilum-like strains.</title>
        <authorList>
            <person name="Behra P.R.K."/>
            <person name="Das S."/>
            <person name="Pettersson B.M.F."/>
            <person name="Shirreff L."/>
            <person name="DuCote T."/>
            <person name="Jacobsson K.G."/>
            <person name="Ennis D.G."/>
            <person name="Kirsebom L.A."/>
        </authorList>
    </citation>
    <scope>NUCLEOTIDE SEQUENCE [LARGE SCALE GENOMIC DNA]</scope>
    <source>
        <strain evidence="2 3">DE 4585</strain>
    </source>
</reference>
<protein>
    <recommendedName>
        <fullName evidence="4">SHOCT domain-containing protein</fullName>
    </recommendedName>
</protein>
<evidence type="ECO:0000313" key="3">
    <source>
        <dbReference type="Proteomes" id="UP000295117"/>
    </source>
</evidence>
<evidence type="ECO:0000256" key="1">
    <source>
        <dbReference type="SAM" id="Phobius"/>
    </source>
</evidence>
<organism evidence="2 3">
    <name type="scientific">Mycobacteroides salmoniphilum</name>
    <dbReference type="NCBI Taxonomy" id="404941"/>
    <lineage>
        <taxon>Bacteria</taxon>
        <taxon>Bacillati</taxon>
        <taxon>Actinomycetota</taxon>
        <taxon>Actinomycetes</taxon>
        <taxon>Mycobacteriales</taxon>
        <taxon>Mycobacteriaceae</taxon>
        <taxon>Mycobacteroides</taxon>
    </lineage>
</organism>
<feature type="transmembrane region" description="Helical" evidence="1">
    <location>
        <begin position="45"/>
        <end position="65"/>
    </location>
</feature>
<dbReference type="EMBL" id="PECH01000001">
    <property type="protein sequence ID" value="TDZ87360.1"/>
    <property type="molecule type" value="Genomic_DNA"/>
</dbReference>